<evidence type="ECO:0000313" key="6">
    <source>
        <dbReference type="Proteomes" id="UP000029538"/>
    </source>
</evidence>
<evidence type="ECO:0000313" key="5">
    <source>
        <dbReference type="EMBL" id="KGF48723.1"/>
    </source>
</evidence>
<keyword evidence="3" id="KW-0233">DNA recombination</keyword>
<name>A0A096ANR7_9BACT</name>
<evidence type="ECO:0000259" key="4">
    <source>
        <dbReference type="PROSITE" id="PS51898"/>
    </source>
</evidence>
<feature type="domain" description="Tyr recombinase" evidence="4">
    <location>
        <begin position="240"/>
        <end position="436"/>
    </location>
</feature>
<dbReference type="PROSITE" id="PS51898">
    <property type="entry name" value="TYR_RECOMBINASE"/>
    <property type="match status" value="1"/>
</dbReference>
<evidence type="ECO:0000256" key="3">
    <source>
        <dbReference type="ARBA" id="ARBA00023172"/>
    </source>
</evidence>
<dbReference type="InterPro" id="IPR002104">
    <property type="entry name" value="Integrase_catalytic"/>
</dbReference>
<dbReference type="GO" id="GO:0006310">
    <property type="term" value="P:DNA recombination"/>
    <property type="evidence" value="ECO:0007669"/>
    <property type="project" value="UniProtKB-KW"/>
</dbReference>
<dbReference type="Pfam" id="PF00589">
    <property type="entry name" value="Phage_integrase"/>
    <property type="match status" value="1"/>
</dbReference>
<dbReference type="InterPro" id="IPR025269">
    <property type="entry name" value="SAM-like_dom"/>
</dbReference>
<accession>A0A096ANR7</accession>
<dbReference type="EMBL" id="JRNR01000078">
    <property type="protein sequence ID" value="KGF48723.1"/>
    <property type="molecule type" value="Genomic_DNA"/>
</dbReference>
<dbReference type="PANTHER" id="PTHR30349">
    <property type="entry name" value="PHAGE INTEGRASE-RELATED"/>
    <property type="match status" value="1"/>
</dbReference>
<dbReference type="InterPro" id="IPR011010">
    <property type="entry name" value="DNA_brk_join_enz"/>
</dbReference>
<dbReference type="AlphaFoldDB" id="A0A096ANR7"/>
<dbReference type="Pfam" id="PF13102">
    <property type="entry name" value="Phage_int_SAM_5"/>
    <property type="match status" value="1"/>
</dbReference>
<dbReference type="CDD" id="cd01185">
    <property type="entry name" value="INTN1_C_like"/>
    <property type="match status" value="1"/>
</dbReference>
<keyword evidence="2" id="KW-0238">DNA-binding</keyword>
<dbReference type="Pfam" id="PF17293">
    <property type="entry name" value="Arm-DNA-bind_5"/>
    <property type="match status" value="1"/>
</dbReference>
<dbReference type="InterPro" id="IPR010998">
    <property type="entry name" value="Integrase_recombinase_N"/>
</dbReference>
<dbReference type="Gene3D" id="1.10.150.130">
    <property type="match status" value="1"/>
</dbReference>
<comment type="caution">
    <text evidence="5">The sequence shown here is derived from an EMBL/GenBank/DDBJ whole genome shotgun (WGS) entry which is preliminary data.</text>
</comment>
<sequence length="436" mass="51453">MIIKRTIKFSIRNYRNAGYRIRMRVSYNGNRLDFQTGLVIQKENWDDRQQRIMSLNSNTTVTNEFNEHLSQMSACMVTVFREFELRQVIPSPKELRNAFHAKTNPQPLTTEESFKKDSTINVHQVDINKPKKKKNDFWKCFDEFVKVNGKLNDWTPATYEKFAALRNHLQEFNKKLNFEDFNEDGIADFINYMGKKGMKNSTINKQLGFLRWYLRWCYEKDYHTNHTFEHFKPKLKSASKRVIFLTQEELEKVENLKIPEKYTSLEAVRDVFLFCCYTGLRYSDVNNLTWEDIHNRKIEIVTVKTADRIIIEINSKSQAILDKYSDIHFPDKKVLPIISNQKMNKRLHTLCKLAGIDEPIKSTHYEGNKRIDEVKPKYELVGTHCGRRTFICTALAKGIPPSVVMKWTGHSDYKAMKPYIDIADEVKSSYMKQFDE</sequence>
<evidence type="ECO:0000256" key="2">
    <source>
        <dbReference type="ARBA" id="ARBA00023125"/>
    </source>
</evidence>
<dbReference type="InterPro" id="IPR013762">
    <property type="entry name" value="Integrase-like_cat_sf"/>
</dbReference>
<dbReference type="Gene3D" id="1.10.443.10">
    <property type="entry name" value="Intergrase catalytic core"/>
    <property type="match status" value="1"/>
</dbReference>
<dbReference type="RefSeq" id="WP_036883775.1">
    <property type="nucleotide sequence ID" value="NZ_JRNR01000078.1"/>
</dbReference>
<dbReference type="SUPFAM" id="SSF56349">
    <property type="entry name" value="DNA breaking-rejoining enzymes"/>
    <property type="match status" value="1"/>
</dbReference>
<organism evidence="5 6">
    <name type="scientific">Prevotella disiens DNF00882</name>
    <dbReference type="NCBI Taxonomy" id="1401075"/>
    <lineage>
        <taxon>Bacteria</taxon>
        <taxon>Pseudomonadati</taxon>
        <taxon>Bacteroidota</taxon>
        <taxon>Bacteroidia</taxon>
        <taxon>Bacteroidales</taxon>
        <taxon>Prevotellaceae</taxon>
        <taxon>Prevotella</taxon>
    </lineage>
</organism>
<reference evidence="5 6" key="1">
    <citation type="submission" date="2014-07" db="EMBL/GenBank/DDBJ databases">
        <authorList>
            <person name="McCorrison J."/>
            <person name="Sanka R."/>
            <person name="Torralba M."/>
            <person name="Gillis M."/>
            <person name="Haft D.H."/>
            <person name="Methe B."/>
            <person name="Sutton G."/>
            <person name="Nelson K.E."/>
        </authorList>
    </citation>
    <scope>NUCLEOTIDE SEQUENCE [LARGE SCALE GENOMIC DNA]</scope>
    <source>
        <strain evidence="5 6">DNF00882</strain>
    </source>
</reference>
<protein>
    <submittedName>
        <fullName evidence="5">Integrase</fullName>
    </submittedName>
</protein>
<dbReference type="GO" id="GO:0003677">
    <property type="term" value="F:DNA binding"/>
    <property type="evidence" value="ECO:0007669"/>
    <property type="project" value="UniProtKB-KW"/>
</dbReference>
<gene>
    <name evidence="5" type="ORF">HMPREF0654_08065</name>
</gene>
<comment type="similarity">
    <text evidence="1">Belongs to the 'phage' integrase family.</text>
</comment>
<dbReference type="Proteomes" id="UP000029538">
    <property type="component" value="Unassembled WGS sequence"/>
</dbReference>
<dbReference type="InterPro" id="IPR050090">
    <property type="entry name" value="Tyrosine_recombinase_XerCD"/>
</dbReference>
<dbReference type="InterPro" id="IPR035386">
    <property type="entry name" value="Arm-DNA-bind_5"/>
</dbReference>
<dbReference type="PANTHER" id="PTHR30349:SF64">
    <property type="entry name" value="PROPHAGE INTEGRASE INTD-RELATED"/>
    <property type="match status" value="1"/>
</dbReference>
<dbReference type="GO" id="GO:0015074">
    <property type="term" value="P:DNA integration"/>
    <property type="evidence" value="ECO:0007669"/>
    <property type="project" value="InterPro"/>
</dbReference>
<proteinExistence type="inferred from homology"/>
<evidence type="ECO:0000256" key="1">
    <source>
        <dbReference type="ARBA" id="ARBA00008857"/>
    </source>
</evidence>